<dbReference type="KEGG" id="psin:CAK95_21040"/>
<organism evidence="1 2">
    <name type="scientific">Pseudorhodoplanes sinuspersici</name>
    <dbReference type="NCBI Taxonomy" id="1235591"/>
    <lineage>
        <taxon>Bacteria</taxon>
        <taxon>Pseudomonadati</taxon>
        <taxon>Pseudomonadota</taxon>
        <taxon>Alphaproteobacteria</taxon>
        <taxon>Hyphomicrobiales</taxon>
        <taxon>Pseudorhodoplanes</taxon>
    </lineage>
</organism>
<gene>
    <name evidence="1" type="ORF">CAK95_21040</name>
</gene>
<accession>A0A1W6ZVB2</accession>
<sequence length="74" mass="8179">MRDRILLPQGLSERGHHVNWRPGRLRCGQAYQATQNAASPLIRSAHQIVGVGALTEDEKLQLADSERCNFAGGR</sequence>
<protein>
    <submittedName>
        <fullName evidence="1">Uncharacterized protein</fullName>
    </submittedName>
</protein>
<dbReference type="Proteomes" id="UP000194137">
    <property type="component" value="Chromosome"/>
</dbReference>
<evidence type="ECO:0000313" key="2">
    <source>
        <dbReference type="Proteomes" id="UP000194137"/>
    </source>
</evidence>
<dbReference type="AlphaFoldDB" id="A0A1W6ZVB2"/>
<name>A0A1W6ZVB2_9HYPH</name>
<keyword evidence="2" id="KW-1185">Reference proteome</keyword>
<proteinExistence type="predicted"/>
<evidence type="ECO:0000313" key="1">
    <source>
        <dbReference type="EMBL" id="ARQ01302.1"/>
    </source>
</evidence>
<dbReference type="EMBL" id="CP021112">
    <property type="protein sequence ID" value="ARQ01302.1"/>
    <property type="molecule type" value="Genomic_DNA"/>
</dbReference>
<reference evidence="1 2" key="1">
    <citation type="submission" date="2017-05" db="EMBL/GenBank/DDBJ databases">
        <title>Full genome sequence of Pseudorhodoplanes sinuspersici.</title>
        <authorList>
            <person name="Dastgheib S.M.M."/>
            <person name="Shavandi M."/>
            <person name="Tirandaz H."/>
        </authorList>
    </citation>
    <scope>NUCLEOTIDE SEQUENCE [LARGE SCALE GENOMIC DNA]</scope>
    <source>
        <strain evidence="1 2">RIPI110</strain>
    </source>
</reference>